<evidence type="ECO:0000313" key="2">
    <source>
        <dbReference type="Proteomes" id="UP000242146"/>
    </source>
</evidence>
<dbReference type="Proteomes" id="UP000242146">
    <property type="component" value="Unassembled WGS sequence"/>
</dbReference>
<dbReference type="STRING" id="101127.A0A1X2G6F9"/>
<keyword evidence="2" id="KW-1185">Reference proteome</keyword>
<comment type="caution">
    <text evidence="1">The sequence shown here is derived from an EMBL/GenBank/DDBJ whole genome shotgun (WGS) entry which is preliminary data.</text>
</comment>
<reference evidence="1 2" key="1">
    <citation type="submission" date="2016-07" db="EMBL/GenBank/DDBJ databases">
        <title>Pervasive Adenine N6-methylation of Active Genes in Fungi.</title>
        <authorList>
            <consortium name="DOE Joint Genome Institute"/>
            <person name="Mondo S.J."/>
            <person name="Dannebaum R.O."/>
            <person name="Kuo R.C."/>
            <person name="Labutti K."/>
            <person name="Haridas S."/>
            <person name="Kuo A."/>
            <person name="Salamov A."/>
            <person name="Ahrendt S.R."/>
            <person name="Lipzen A."/>
            <person name="Sullivan W."/>
            <person name="Andreopoulos W.B."/>
            <person name="Clum A."/>
            <person name="Lindquist E."/>
            <person name="Daum C."/>
            <person name="Ramamoorthy G.K."/>
            <person name="Gryganskyi A."/>
            <person name="Culley D."/>
            <person name="Magnuson J.K."/>
            <person name="James T.Y."/>
            <person name="O'Malley M.A."/>
            <person name="Stajich J.E."/>
            <person name="Spatafora J.W."/>
            <person name="Visel A."/>
            <person name="Grigoriev I.V."/>
        </authorList>
    </citation>
    <scope>NUCLEOTIDE SEQUENCE [LARGE SCALE GENOMIC DNA]</scope>
    <source>
        <strain evidence="1 2">NRRL 3301</strain>
    </source>
</reference>
<protein>
    <submittedName>
        <fullName evidence="1">Uncharacterized protein</fullName>
    </submittedName>
</protein>
<evidence type="ECO:0000313" key="1">
    <source>
        <dbReference type="EMBL" id="ORX46299.1"/>
    </source>
</evidence>
<gene>
    <name evidence="1" type="ORF">DM01DRAFT_1364442</name>
</gene>
<proteinExistence type="predicted"/>
<organism evidence="1 2">
    <name type="scientific">Hesseltinella vesiculosa</name>
    <dbReference type="NCBI Taxonomy" id="101127"/>
    <lineage>
        <taxon>Eukaryota</taxon>
        <taxon>Fungi</taxon>
        <taxon>Fungi incertae sedis</taxon>
        <taxon>Mucoromycota</taxon>
        <taxon>Mucoromycotina</taxon>
        <taxon>Mucoromycetes</taxon>
        <taxon>Mucorales</taxon>
        <taxon>Cunninghamellaceae</taxon>
        <taxon>Hesseltinella</taxon>
    </lineage>
</organism>
<accession>A0A1X2G6F9</accession>
<dbReference type="EMBL" id="MCGT01000038">
    <property type="protein sequence ID" value="ORX46299.1"/>
    <property type="molecule type" value="Genomic_DNA"/>
</dbReference>
<name>A0A1X2G6F9_9FUNG</name>
<dbReference type="AlphaFoldDB" id="A0A1X2G6F9"/>
<dbReference type="OrthoDB" id="2275820at2759"/>
<sequence>MRYACSRLLAGIILMDTSNGRAVIVNSIEVFGRRRSLDAHRESFRVKKETMAPTSLPPETTRYRNVWPTSYNDVDGLKLVIGTKIFSALVASSLRIDIDNKPDIGPVTSNIILNTYERAYYVIFQLRQLRTRFHKQSTYFACRGFNEPTDDISTRPYTVITLCEWDNGNNDTGYRLGSLLLQKIANSNVLQKDDVNNLKLKIAKGIDMEKLFNEAIALYNNDDCIVIIDNTDLNLDIREPKSRRI</sequence>